<dbReference type="EMBL" id="BAAANF010000022">
    <property type="protein sequence ID" value="GAA1708124.1"/>
    <property type="molecule type" value="Genomic_DNA"/>
</dbReference>
<gene>
    <name evidence="2" type="ORF">GCM10009745_65020</name>
</gene>
<proteinExistence type="predicted"/>
<protein>
    <recommendedName>
        <fullName evidence="4">YgjV family protein</fullName>
    </recommendedName>
</protein>
<keyword evidence="3" id="KW-1185">Reference proteome</keyword>
<keyword evidence="1" id="KW-1133">Transmembrane helix</keyword>
<keyword evidence="1" id="KW-0812">Transmembrane</keyword>
<organism evidence="2 3">
    <name type="scientific">Kribbella yunnanensis</name>
    <dbReference type="NCBI Taxonomy" id="190194"/>
    <lineage>
        <taxon>Bacteria</taxon>
        <taxon>Bacillati</taxon>
        <taxon>Actinomycetota</taxon>
        <taxon>Actinomycetes</taxon>
        <taxon>Propionibacteriales</taxon>
        <taxon>Kribbellaceae</taxon>
        <taxon>Kribbella</taxon>
    </lineage>
</organism>
<keyword evidence="1" id="KW-0472">Membrane</keyword>
<accession>A0ABP4USD7</accession>
<name>A0ABP4USD7_9ACTN</name>
<feature type="transmembrane region" description="Helical" evidence="1">
    <location>
        <begin position="12"/>
        <end position="29"/>
    </location>
</feature>
<reference evidence="3" key="1">
    <citation type="journal article" date="2019" name="Int. J. Syst. Evol. Microbiol.">
        <title>The Global Catalogue of Microorganisms (GCM) 10K type strain sequencing project: providing services to taxonomists for standard genome sequencing and annotation.</title>
        <authorList>
            <consortium name="The Broad Institute Genomics Platform"/>
            <consortium name="The Broad Institute Genome Sequencing Center for Infectious Disease"/>
            <person name="Wu L."/>
            <person name="Ma J."/>
        </authorList>
    </citation>
    <scope>NUCLEOTIDE SEQUENCE [LARGE SCALE GENOMIC DNA]</scope>
    <source>
        <strain evidence="3">JCM 14307</strain>
    </source>
</reference>
<evidence type="ECO:0008006" key="4">
    <source>
        <dbReference type="Google" id="ProtNLM"/>
    </source>
</evidence>
<feature type="transmembrane region" description="Helical" evidence="1">
    <location>
        <begin position="36"/>
        <end position="54"/>
    </location>
</feature>
<evidence type="ECO:0000313" key="2">
    <source>
        <dbReference type="EMBL" id="GAA1708124.1"/>
    </source>
</evidence>
<evidence type="ECO:0000256" key="1">
    <source>
        <dbReference type="SAM" id="Phobius"/>
    </source>
</evidence>
<dbReference type="Proteomes" id="UP001500280">
    <property type="component" value="Unassembled WGS sequence"/>
</dbReference>
<evidence type="ECO:0000313" key="3">
    <source>
        <dbReference type="Proteomes" id="UP001500280"/>
    </source>
</evidence>
<sequence length="213" mass="24073">MRRLVYARIVDVWSIIGWGGSALVVVSLLQTRILRLRLLNLVGCIILVGFNLVIGVWPMVGMNAVLAVINVVHLWRLLRHRHDEAEYEVLRVRADDAYLGHVLATHARDISRFNPGFELAASPYAFLVQRGERTIGVVLAHDAGEGRAQIDLDYVLPKYRDFTPGEFVYRRSDVFTDQGFHQVLASPRMRDSSPYLNGLGFHRDGDTLVLDLP</sequence>
<comment type="caution">
    <text evidence="2">The sequence shown here is derived from an EMBL/GenBank/DDBJ whole genome shotgun (WGS) entry which is preliminary data.</text>
</comment>